<dbReference type="PANTHER" id="PTHR33710">
    <property type="entry name" value="BNAC02G09200D PROTEIN"/>
    <property type="match status" value="1"/>
</dbReference>
<protein>
    <submittedName>
        <fullName evidence="1">RNA-directed DNA polymerase, eukaryota, reverse transcriptase zinc-binding domain protein</fullName>
    </submittedName>
</protein>
<dbReference type="GO" id="GO:0003964">
    <property type="term" value="F:RNA-directed DNA polymerase activity"/>
    <property type="evidence" value="ECO:0007669"/>
    <property type="project" value="UniProtKB-KW"/>
</dbReference>
<dbReference type="InterPro" id="IPR036691">
    <property type="entry name" value="Endo/exonu/phosph_ase_sf"/>
</dbReference>
<dbReference type="EMBL" id="BKCJ010534615">
    <property type="protein sequence ID" value="GFB01859.1"/>
    <property type="molecule type" value="Genomic_DNA"/>
</dbReference>
<dbReference type="AlphaFoldDB" id="A0A699KQS8"/>
<dbReference type="PANTHER" id="PTHR33710:SF64">
    <property type="entry name" value="ENDONUCLEASE_EXONUCLEASE_PHOSPHATASE DOMAIN-CONTAINING PROTEIN"/>
    <property type="match status" value="1"/>
</dbReference>
<keyword evidence="1" id="KW-0695">RNA-directed DNA polymerase</keyword>
<reference evidence="1" key="1">
    <citation type="journal article" date="2019" name="Sci. Rep.">
        <title>Draft genome of Tanacetum cinerariifolium, the natural source of mosquito coil.</title>
        <authorList>
            <person name="Yamashiro T."/>
            <person name="Shiraishi A."/>
            <person name="Satake H."/>
            <person name="Nakayama K."/>
        </authorList>
    </citation>
    <scope>NUCLEOTIDE SEQUENCE</scope>
</reference>
<keyword evidence="1" id="KW-0808">Transferase</keyword>
<organism evidence="1">
    <name type="scientific">Tanacetum cinerariifolium</name>
    <name type="common">Dalmatian daisy</name>
    <name type="synonym">Chrysanthemum cinerariifolium</name>
    <dbReference type="NCBI Taxonomy" id="118510"/>
    <lineage>
        <taxon>Eukaryota</taxon>
        <taxon>Viridiplantae</taxon>
        <taxon>Streptophyta</taxon>
        <taxon>Embryophyta</taxon>
        <taxon>Tracheophyta</taxon>
        <taxon>Spermatophyta</taxon>
        <taxon>Magnoliopsida</taxon>
        <taxon>eudicotyledons</taxon>
        <taxon>Gunneridae</taxon>
        <taxon>Pentapetalae</taxon>
        <taxon>asterids</taxon>
        <taxon>campanulids</taxon>
        <taxon>Asterales</taxon>
        <taxon>Asteraceae</taxon>
        <taxon>Asteroideae</taxon>
        <taxon>Anthemideae</taxon>
        <taxon>Anthemidinae</taxon>
        <taxon>Tanacetum</taxon>
    </lineage>
</organism>
<evidence type="ECO:0000313" key="1">
    <source>
        <dbReference type="EMBL" id="GFB01859.1"/>
    </source>
</evidence>
<keyword evidence="1" id="KW-0548">Nucleotidyltransferase</keyword>
<comment type="caution">
    <text evidence="1">The sequence shown here is derived from an EMBL/GenBank/DDBJ whole genome shotgun (WGS) entry which is preliminary data.</text>
</comment>
<dbReference type="Gene3D" id="3.60.10.10">
    <property type="entry name" value="Endonuclease/exonuclease/phosphatase"/>
    <property type="match status" value="1"/>
</dbReference>
<gene>
    <name evidence="1" type="ORF">Tci_673830</name>
</gene>
<name>A0A699KQS8_TANCI</name>
<dbReference type="SUPFAM" id="SSF56219">
    <property type="entry name" value="DNase I-like"/>
    <property type="match status" value="1"/>
</dbReference>
<sequence length="422" mass="49287">MTKLELYRLKTMWGNFSFDFVCSMSRGHSGSLITMWDTSLFTKTNMWCDDNFIIIQGLDDTFFMVNVYGPQDSTAKSLLWQRLHDFISNNQGRYIICGDFNEVRMESKRCGSIFSHFDAQLFNSFIDRSGLIEIPMGGRLYTWMNKVGSKLSKLDRFLLSEDVTTSYPDLKAIVLDKLWSDHNPILLHVDKTDFGPIPFKLYNSWIQTEGFDAMIKKTNEEFPLLNQGHLSLKYKLKFFKMKIKEWSHESKLMDVSRLQDIQSTLNDLDKKIYSSISTDDECQSQIQLMKERDDLDRYLSMDLAQKAKVHWDVDGDENSKFFYGILKHKRRQQSVQGILVEGEWISNPHLINEEFYKFFKSKFQSFDSSFDMNYNPRFATLCPEDVTMLQQQANLDEIRKAVWDFGSGKSPGPDGFSFVLFS</sequence>
<proteinExistence type="predicted"/>
<accession>A0A699KQS8</accession>